<keyword evidence="2" id="KW-1185">Reference proteome</keyword>
<dbReference type="EMBL" id="JANIEX010001592">
    <property type="protein sequence ID" value="KAJ3556295.1"/>
    <property type="molecule type" value="Genomic_DNA"/>
</dbReference>
<evidence type="ECO:0000313" key="1">
    <source>
        <dbReference type="EMBL" id="KAJ3556295.1"/>
    </source>
</evidence>
<organism evidence="1 2">
    <name type="scientific">Leucocoprinus birnbaumii</name>
    <dbReference type="NCBI Taxonomy" id="56174"/>
    <lineage>
        <taxon>Eukaryota</taxon>
        <taxon>Fungi</taxon>
        <taxon>Dikarya</taxon>
        <taxon>Basidiomycota</taxon>
        <taxon>Agaricomycotina</taxon>
        <taxon>Agaricomycetes</taxon>
        <taxon>Agaricomycetidae</taxon>
        <taxon>Agaricales</taxon>
        <taxon>Agaricineae</taxon>
        <taxon>Agaricaceae</taxon>
        <taxon>Leucocoprinus</taxon>
    </lineage>
</organism>
<name>A0AAD5VGF2_9AGAR</name>
<dbReference type="AlphaFoldDB" id="A0AAD5VGF2"/>
<proteinExistence type="predicted"/>
<sequence length="639" mass="72073">MKKSANITPPSEIVLQERQSSRHTSLKAGSILWGRLKLSDDNHMNRIRRLATRLGIYDCMFEEGGRLLNPETDPRQNTPGTRTQLIADIVSWIQNPLRVGNTLELVGLDSDNILGTVYHIVKHSRPTSFLGSISDRSCSQNSASRIPALVALAIAVQDEDLARHIEYCISHVESETLLDLWFRLLTGSYTSKSSRSGHIVMFNTRMLELSPELLQIIYGTQTEYPVPVLWVLFSIHPCSLYPGPLVSSLITLSAPPLTHVEKEIVLQCIQDTYLKGAERRSGGEPVLVPVDVVDSCLSYPPENASEFGWELNVPGLINAATSYIQCFRILGLALNQEGQQGLDDADVFQHPFSGQYLPLVSLANNGVLGPEQFVLVMVLFVNRLWGDWSECTCSFFFDAFDVFRDGTLGFSDLTNSNAFLALFMGYEPRTECPPYLRSRELVDYLEEIFHDLIQPISNLALVPPLLFACLSTLETRPIDRVLFAAMRFGLDVLHLHSSTIHLHQDIHRGLWRTLPTITFWDDPKFLSHFGLVLPLMQFHTHSIPVDDFLKFVFHFREREVPTGFVRVQISSWLDRDLVHACGSMARPLDFKCQFYAEFRKFLDDGEAGYTLLGFPTDPILCIIVKEAVTVYTHATLAEL</sequence>
<gene>
    <name evidence="1" type="ORF">NP233_g12013</name>
</gene>
<comment type="caution">
    <text evidence="1">The sequence shown here is derived from an EMBL/GenBank/DDBJ whole genome shotgun (WGS) entry which is preliminary data.</text>
</comment>
<accession>A0AAD5VGF2</accession>
<evidence type="ECO:0000313" key="2">
    <source>
        <dbReference type="Proteomes" id="UP001213000"/>
    </source>
</evidence>
<protein>
    <submittedName>
        <fullName evidence="1">Uncharacterized protein</fullName>
    </submittedName>
</protein>
<dbReference type="Proteomes" id="UP001213000">
    <property type="component" value="Unassembled WGS sequence"/>
</dbReference>
<reference evidence="1" key="1">
    <citation type="submission" date="2022-07" db="EMBL/GenBank/DDBJ databases">
        <title>Genome Sequence of Leucocoprinus birnbaumii.</title>
        <authorList>
            <person name="Buettner E."/>
        </authorList>
    </citation>
    <scope>NUCLEOTIDE SEQUENCE</scope>
    <source>
        <strain evidence="1">VT141</strain>
    </source>
</reference>